<dbReference type="Proteomes" id="UP000824099">
    <property type="component" value="Unassembled WGS sequence"/>
</dbReference>
<accession>A0A9D1MQQ8</accession>
<gene>
    <name evidence="8 10" type="primary">acpS</name>
    <name evidence="10" type="ORF">IAB06_05980</name>
</gene>
<comment type="similarity">
    <text evidence="8">Belongs to the P-Pant transferase superfamily. AcpS family.</text>
</comment>
<evidence type="ECO:0000256" key="8">
    <source>
        <dbReference type="HAMAP-Rule" id="MF_00101"/>
    </source>
</evidence>
<comment type="catalytic activity">
    <reaction evidence="8">
        <text>apo-[ACP] + CoA = holo-[ACP] + adenosine 3',5'-bisphosphate + H(+)</text>
        <dbReference type="Rhea" id="RHEA:12068"/>
        <dbReference type="Rhea" id="RHEA-COMP:9685"/>
        <dbReference type="Rhea" id="RHEA-COMP:9690"/>
        <dbReference type="ChEBI" id="CHEBI:15378"/>
        <dbReference type="ChEBI" id="CHEBI:29999"/>
        <dbReference type="ChEBI" id="CHEBI:57287"/>
        <dbReference type="ChEBI" id="CHEBI:58343"/>
        <dbReference type="ChEBI" id="CHEBI:64479"/>
        <dbReference type="EC" id="2.7.8.7"/>
    </reaction>
</comment>
<reference evidence="10" key="2">
    <citation type="journal article" date="2021" name="PeerJ">
        <title>Extensive microbial diversity within the chicken gut microbiome revealed by metagenomics and culture.</title>
        <authorList>
            <person name="Gilroy R."/>
            <person name="Ravi A."/>
            <person name="Getino M."/>
            <person name="Pursley I."/>
            <person name="Horton D.L."/>
            <person name="Alikhan N.F."/>
            <person name="Baker D."/>
            <person name="Gharbi K."/>
            <person name="Hall N."/>
            <person name="Watson M."/>
            <person name="Adriaenssens E.M."/>
            <person name="Foster-Nyarko E."/>
            <person name="Jarju S."/>
            <person name="Secka A."/>
            <person name="Antonio M."/>
            <person name="Oren A."/>
            <person name="Chaudhuri R.R."/>
            <person name="La Ragione R."/>
            <person name="Hildebrand F."/>
            <person name="Pallen M.J."/>
        </authorList>
    </citation>
    <scope>NUCLEOTIDE SEQUENCE</scope>
    <source>
        <strain evidence="10">CHK160-1198</strain>
    </source>
</reference>
<dbReference type="Gene3D" id="3.90.470.20">
    <property type="entry name" value="4'-phosphopantetheinyl transferase domain"/>
    <property type="match status" value="1"/>
</dbReference>
<dbReference type="InterPro" id="IPR004568">
    <property type="entry name" value="Ppantetheine-prot_Trfase_dom"/>
</dbReference>
<evidence type="ECO:0000256" key="7">
    <source>
        <dbReference type="ARBA" id="ARBA00023160"/>
    </source>
</evidence>
<comment type="subcellular location">
    <subcellularLocation>
        <location evidence="8">Cytoplasm</location>
    </subcellularLocation>
</comment>
<dbReference type="GO" id="GO:0008897">
    <property type="term" value="F:holo-[acyl-carrier-protein] synthase activity"/>
    <property type="evidence" value="ECO:0007669"/>
    <property type="project" value="UniProtKB-UniRule"/>
</dbReference>
<evidence type="ECO:0000313" key="11">
    <source>
        <dbReference type="Proteomes" id="UP000824099"/>
    </source>
</evidence>
<protein>
    <recommendedName>
        <fullName evidence="8">Holo-[acyl-carrier-protein] synthase</fullName>
        <shortName evidence="8">Holo-ACP synthase</shortName>
        <ecNumber evidence="8">2.7.8.7</ecNumber>
    </recommendedName>
    <alternativeName>
        <fullName evidence="8">4'-phosphopantetheinyl transferase AcpS</fullName>
    </alternativeName>
</protein>
<comment type="function">
    <text evidence="8">Transfers the 4'-phosphopantetheine moiety from coenzyme A to a Ser of acyl-carrier-protein.</text>
</comment>
<evidence type="ECO:0000256" key="1">
    <source>
        <dbReference type="ARBA" id="ARBA00022516"/>
    </source>
</evidence>
<keyword evidence="7 8" id="KW-0275">Fatty acid biosynthesis</keyword>
<keyword evidence="2 8" id="KW-0808">Transferase</keyword>
<dbReference type="InterPro" id="IPR002582">
    <property type="entry name" value="ACPS"/>
</dbReference>
<dbReference type="GO" id="GO:0005737">
    <property type="term" value="C:cytoplasm"/>
    <property type="evidence" value="ECO:0007669"/>
    <property type="project" value="UniProtKB-SubCell"/>
</dbReference>
<organism evidence="10 11">
    <name type="scientific">Candidatus Avacidaminococcus intestinavium</name>
    <dbReference type="NCBI Taxonomy" id="2840684"/>
    <lineage>
        <taxon>Bacteria</taxon>
        <taxon>Bacillati</taxon>
        <taxon>Bacillota</taxon>
        <taxon>Negativicutes</taxon>
        <taxon>Acidaminococcales</taxon>
        <taxon>Acidaminococcaceae</taxon>
        <taxon>Acidaminococcaceae incertae sedis</taxon>
        <taxon>Candidatus Avacidaminococcus</taxon>
    </lineage>
</organism>
<evidence type="ECO:0000256" key="6">
    <source>
        <dbReference type="ARBA" id="ARBA00023098"/>
    </source>
</evidence>
<dbReference type="InterPro" id="IPR037143">
    <property type="entry name" value="4-PPantetheinyl_Trfase_dom_sf"/>
</dbReference>
<dbReference type="AlphaFoldDB" id="A0A9D1MQQ8"/>
<evidence type="ECO:0000256" key="4">
    <source>
        <dbReference type="ARBA" id="ARBA00022832"/>
    </source>
</evidence>
<dbReference type="Pfam" id="PF01648">
    <property type="entry name" value="ACPS"/>
    <property type="match status" value="1"/>
</dbReference>
<dbReference type="InterPro" id="IPR008278">
    <property type="entry name" value="4-PPantetheinyl_Trfase_dom"/>
</dbReference>
<dbReference type="HAMAP" id="MF_00101">
    <property type="entry name" value="AcpS"/>
    <property type="match status" value="1"/>
</dbReference>
<feature type="binding site" evidence="8">
    <location>
        <position position="56"/>
    </location>
    <ligand>
        <name>Mg(2+)</name>
        <dbReference type="ChEBI" id="CHEBI:18420"/>
    </ligand>
</feature>
<dbReference type="NCBIfam" id="TIGR00556">
    <property type="entry name" value="pantethn_trn"/>
    <property type="match status" value="1"/>
</dbReference>
<dbReference type="EMBL" id="DVNI01000098">
    <property type="protein sequence ID" value="HIU64563.1"/>
    <property type="molecule type" value="Genomic_DNA"/>
</dbReference>
<feature type="binding site" evidence="8">
    <location>
        <position position="8"/>
    </location>
    <ligand>
        <name>Mg(2+)</name>
        <dbReference type="ChEBI" id="CHEBI:18420"/>
    </ligand>
</feature>
<evidence type="ECO:0000256" key="5">
    <source>
        <dbReference type="ARBA" id="ARBA00022842"/>
    </source>
</evidence>
<dbReference type="EC" id="2.7.8.7" evidence="8"/>
<dbReference type="GO" id="GO:0000287">
    <property type="term" value="F:magnesium ion binding"/>
    <property type="evidence" value="ECO:0007669"/>
    <property type="project" value="UniProtKB-UniRule"/>
</dbReference>
<dbReference type="GO" id="GO:0006633">
    <property type="term" value="P:fatty acid biosynthetic process"/>
    <property type="evidence" value="ECO:0007669"/>
    <property type="project" value="UniProtKB-UniRule"/>
</dbReference>
<keyword evidence="1 8" id="KW-0444">Lipid biosynthesis</keyword>
<proteinExistence type="inferred from homology"/>
<name>A0A9D1MQQ8_9FIRM</name>
<evidence type="ECO:0000256" key="3">
    <source>
        <dbReference type="ARBA" id="ARBA00022723"/>
    </source>
</evidence>
<keyword evidence="8" id="KW-0963">Cytoplasm</keyword>
<feature type="domain" description="4'-phosphopantetheinyl transferase" evidence="9">
    <location>
        <begin position="4"/>
        <end position="117"/>
    </location>
</feature>
<keyword evidence="5 8" id="KW-0460">Magnesium</keyword>
<dbReference type="NCBIfam" id="TIGR00516">
    <property type="entry name" value="acpS"/>
    <property type="match status" value="1"/>
</dbReference>
<comment type="cofactor">
    <cofactor evidence="8">
        <name>Mg(2+)</name>
        <dbReference type="ChEBI" id="CHEBI:18420"/>
    </cofactor>
</comment>
<evidence type="ECO:0000259" key="9">
    <source>
        <dbReference type="Pfam" id="PF01648"/>
    </source>
</evidence>
<keyword evidence="6 8" id="KW-0443">Lipid metabolism</keyword>
<dbReference type="SUPFAM" id="SSF56214">
    <property type="entry name" value="4'-phosphopantetheinyl transferase"/>
    <property type="match status" value="1"/>
</dbReference>
<keyword evidence="4 8" id="KW-0276">Fatty acid metabolism</keyword>
<comment type="caution">
    <text evidence="10">The sequence shown here is derived from an EMBL/GenBank/DDBJ whole genome shotgun (WGS) entry which is preliminary data.</text>
</comment>
<evidence type="ECO:0000256" key="2">
    <source>
        <dbReference type="ARBA" id="ARBA00022679"/>
    </source>
</evidence>
<evidence type="ECO:0000313" key="10">
    <source>
        <dbReference type="EMBL" id="HIU64563.1"/>
    </source>
</evidence>
<keyword evidence="3 8" id="KW-0479">Metal-binding</keyword>
<reference evidence="10" key="1">
    <citation type="submission" date="2020-10" db="EMBL/GenBank/DDBJ databases">
        <authorList>
            <person name="Gilroy R."/>
        </authorList>
    </citation>
    <scope>NUCLEOTIDE SEQUENCE</scope>
    <source>
        <strain evidence="10">CHK160-1198</strain>
    </source>
</reference>
<sequence>MIIGVGCDLVEVARVQKAASNKAFLQKVYTPREIEYCLQRGSHVWESFAARFAAKEAVAKALGSGFRKGALTEIEVINDNVGQPKLQLNGAFLVFAESLGCKNYHISLSHTKDYAMAQVILEGEKR</sequence>